<keyword evidence="2" id="KW-0805">Transcription regulation</keyword>
<dbReference type="InterPro" id="IPR005119">
    <property type="entry name" value="LysR_subst-bd"/>
</dbReference>
<name>A0ABS3HED8_9ENTE</name>
<dbReference type="Proteomes" id="UP000664495">
    <property type="component" value="Unassembled WGS sequence"/>
</dbReference>
<dbReference type="CDD" id="cd05466">
    <property type="entry name" value="PBP2_LTTR_substrate"/>
    <property type="match status" value="1"/>
</dbReference>
<comment type="similarity">
    <text evidence="1">Belongs to the LysR transcriptional regulatory family.</text>
</comment>
<protein>
    <submittedName>
        <fullName evidence="6">LysR family transcriptional regulator</fullName>
    </submittedName>
</protein>
<evidence type="ECO:0000256" key="4">
    <source>
        <dbReference type="ARBA" id="ARBA00023163"/>
    </source>
</evidence>
<evidence type="ECO:0000259" key="5">
    <source>
        <dbReference type="PROSITE" id="PS50931"/>
    </source>
</evidence>
<reference evidence="6 7" key="1">
    <citation type="submission" date="2021-03" db="EMBL/GenBank/DDBJ databases">
        <title>Enterococcal diversity collection.</title>
        <authorList>
            <person name="Gilmore M.S."/>
            <person name="Schwartzman J."/>
            <person name="Van Tyne D."/>
            <person name="Martin M."/>
            <person name="Earl A.M."/>
            <person name="Manson A.L."/>
            <person name="Straub T."/>
            <person name="Salamzade R."/>
            <person name="Saavedra J."/>
            <person name="Lebreton F."/>
            <person name="Prichula J."/>
            <person name="Schaufler K."/>
            <person name="Gaca A."/>
            <person name="Sgardioli B."/>
            <person name="Wagenaar J."/>
            <person name="Strong T."/>
        </authorList>
    </citation>
    <scope>NUCLEOTIDE SEQUENCE [LARGE SCALE GENOMIC DNA]</scope>
    <source>
        <strain evidence="6 7">MJM16</strain>
    </source>
</reference>
<comment type="caution">
    <text evidence="6">The sequence shown here is derived from an EMBL/GenBank/DDBJ whole genome shotgun (WGS) entry which is preliminary data.</text>
</comment>
<dbReference type="RefSeq" id="WP_207107607.1">
    <property type="nucleotide sequence ID" value="NZ_JAFLVR010000012.1"/>
</dbReference>
<evidence type="ECO:0000256" key="3">
    <source>
        <dbReference type="ARBA" id="ARBA00023125"/>
    </source>
</evidence>
<gene>
    <name evidence="6" type="ORF">JZO85_06060</name>
</gene>
<accession>A0ABS3HED8</accession>
<dbReference type="PROSITE" id="PS50931">
    <property type="entry name" value="HTH_LYSR"/>
    <property type="match status" value="1"/>
</dbReference>
<organism evidence="6 7">
    <name type="scientific">Candidatus Enterococcus murrayae</name>
    <dbReference type="NCBI Taxonomy" id="2815321"/>
    <lineage>
        <taxon>Bacteria</taxon>
        <taxon>Bacillati</taxon>
        <taxon>Bacillota</taxon>
        <taxon>Bacilli</taxon>
        <taxon>Lactobacillales</taxon>
        <taxon>Enterococcaceae</taxon>
        <taxon>Enterococcus</taxon>
    </lineage>
</organism>
<dbReference type="Pfam" id="PF03466">
    <property type="entry name" value="LysR_substrate"/>
    <property type="match status" value="1"/>
</dbReference>
<feature type="domain" description="HTH lysR-type" evidence="5">
    <location>
        <begin position="1"/>
        <end position="58"/>
    </location>
</feature>
<dbReference type="Gene3D" id="3.40.190.290">
    <property type="match status" value="1"/>
</dbReference>
<evidence type="ECO:0000313" key="7">
    <source>
        <dbReference type="Proteomes" id="UP000664495"/>
    </source>
</evidence>
<dbReference type="InterPro" id="IPR000847">
    <property type="entry name" value="LysR_HTH_N"/>
</dbReference>
<evidence type="ECO:0000313" key="6">
    <source>
        <dbReference type="EMBL" id="MBO0451826.1"/>
    </source>
</evidence>
<dbReference type="SUPFAM" id="SSF46785">
    <property type="entry name" value="Winged helix' DNA-binding domain"/>
    <property type="match status" value="1"/>
</dbReference>
<dbReference type="Pfam" id="PF00126">
    <property type="entry name" value="HTH_1"/>
    <property type="match status" value="1"/>
</dbReference>
<keyword evidence="3" id="KW-0238">DNA-binding</keyword>
<dbReference type="PANTHER" id="PTHR30419">
    <property type="entry name" value="HTH-TYPE TRANSCRIPTIONAL REGULATOR YBHD"/>
    <property type="match status" value="1"/>
</dbReference>
<dbReference type="Gene3D" id="1.10.10.10">
    <property type="entry name" value="Winged helix-like DNA-binding domain superfamily/Winged helix DNA-binding domain"/>
    <property type="match status" value="1"/>
</dbReference>
<dbReference type="InterPro" id="IPR036390">
    <property type="entry name" value="WH_DNA-bd_sf"/>
</dbReference>
<proteinExistence type="inferred from homology"/>
<dbReference type="InterPro" id="IPR050950">
    <property type="entry name" value="HTH-type_LysR_regulators"/>
</dbReference>
<dbReference type="EMBL" id="JAFLVR010000012">
    <property type="protein sequence ID" value="MBO0451826.1"/>
    <property type="molecule type" value="Genomic_DNA"/>
</dbReference>
<dbReference type="InterPro" id="IPR036388">
    <property type="entry name" value="WH-like_DNA-bd_sf"/>
</dbReference>
<keyword evidence="4" id="KW-0804">Transcription</keyword>
<dbReference type="SUPFAM" id="SSF53850">
    <property type="entry name" value="Periplasmic binding protein-like II"/>
    <property type="match status" value="1"/>
</dbReference>
<keyword evidence="7" id="KW-1185">Reference proteome</keyword>
<evidence type="ECO:0000256" key="2">
    <source>
        <dbReference type="ARBA" id="ARBA00023015"/>
    </source>
</evidence>
<dbReference type="PANTHER" id="PTHR30419:SF8">
    <property type="entry name" value="NITROGEN ASSIMILATION TRANSCRIPTIONAL ACTIVATOR-RELATED"/>
    <property type="match status" value="1"/>
</dbReference>
<evidence type="ECO:0000256" key="1">
    <source>
        <dbReference type="ARBA" id="ARBA00009437"/>
    </source>
</evidence>
<sequence>MNFEELKCFQKVYQLKSMNRAAKELFLTAQGVGRIINKLENELNARFFVRSVKGMEPTRSAEILYEHSQELLDKFSIINAAIQQENERENKLTLHCARGSLNALSFDGLAHFIEDHKEIEISWSEMPNDEVKNSIYMRQANAGLVIGKTNLEDVDEVFIARRETKVLIYEGHPLYMKEVITPADLANERIVILNQKYQIFHEFNHYCEQNNISPKIVGLTEDSHLLYKLCQSGQGLGIILDFSVDAFDMKKLKMIPLETPIYWDVYLIYPHSNELLQQVEWLENYLLSCNKKR</sequence>